<proteinExistence type="predicted"/>
<evidence type="ECO:0000313" key="1">
    <source>
        <dbReference type="EMBL" id="GBP37058.1"/>
    </source>
</evidence>
<evidence type="ECO:0000313" key="2">
    <source>
        <dbReference type="Proteomes" id="UP000299102"/>
    </source>
</evidence>
<keyword evidence="2" id="KW-1185">Reference proteome</keyword>
<dbReference type="Proteomes" id="UP000299102">
    <property type="component" value="Unassembled WGS sequence"/>
</dbReference>
<name>A0A4C1VD48_EUMVA</name>
<reference evidence="1 2" key="1">
    <citation type="journal article" date="2019" name="Commun. Biol.">
        <title>The bagworm genome reveals a unique fibroin gene that provides high tensile strength.</title>
        <authorList>
            <person name="Kono N."/>
            <person name="Nakamura H."/>
            <person name="Ohtoshi R."/>
            <person name="Tomita M."/>
            <person name="Numata K."/>
            <person name="Arakawa K."/>
        </authorList>
    </citation>
    <scope>NUCLEOTIDE SEQUENCE [LARGE SCALE GENOMIC DNA]</scope>
</reference>
<sequence length="77" mass="8365">MSMVRRALDILPMKAAAPATPPESRVSMGGGDCLYSGGSRVHMHLAIKKDAYQKNGSNVRGRTQIGVRVKRKTVIEI</sequence>
<organism evidence="1 2">
    <name type="scientific">Eumeta variegata</name>
    <name type="common">Bagworm moth</name>
    <name type="synonym">Eumeta japonica</name>
    <dbReference type="NCBI Taxonomy" id="151549"/>
    <lineage>
        <taxon>Eukaryota</taxon>
        <taxon>Metazoa</taxon>
        <taxon>Ecdysozoa</taxon>
        <taxon>Arthropoda</taxon>
        <taxon>Hexapoda</taxon>
        <taxon>Insecta</taxon>
        <taxon>Pterygota</taxon>
        <taxon>Neoptera</taxon>
        <taxon>Endopterygota</taxon>
        <taxon>Lepidoptera</taxon>
        <taxon>Glossata</taxon>
        <taxon>Ditrysia</taxon>
        <taxon>Tineoidea</taxon>
        <taxon>Psychidae</taxon>
        <taxon>Oiketicinae</taxon>
        <taxon>Eumeta</taxon>
    </lineage>
</organism>
<dbReference type="EMBL" id="BGZK01000327">
    <property type="protein sequence ID" value="GBP37058.1"/>
    <property type="molecule type" value="Genomic_DNA"/>
</dbReference>
<accession>A0A4C1VD48</accession>
<gene>
    <name evidence="1" type="ORF">EVAR_31056_1</name>
</gene>
<comment type="caution">
    <text evidence="1">The sequence shown here is derived from an EMBL/GenBank/DDBJ whole genome shotgun (WGS) entry which is preliminary data.</text>
</comment>
<protein>
    <submittedName>
        <fullName evidence="1">Uncharacterized protein</fullName>
    </submittedName>
</protein>
<dbReference type="AlphaFoldDB" id="A0A4C1VD48"/>